<feature type="transmembrane region" description="Helical" evidence="1">
    <location>
        <begin position="85"/>
        <end position="102"/>
    </location>
</feature>
<reference evidence="2 3" key="1">
    <citation type="submission" date="2024-09" db="EMBL/GenBank/DDBJ databases">
        <authorList>
            <person name="Sun Q."/>
            <person name="Mori K."/>
        </authorList>
    </citation>
    <scope>NUCLEOTIDE SEQUENCE [LARGE SCALE GENOMIC DNA]</scope>
    <source>
        <strain evidence="2 3">JCM 4414</strain>
    </source>
</reference>
<evidence type="ECO:0000256" key="1">
    <source>
        <dbReference type="SAM" id="Phobius"/>
    </source>
</evidence>
<proteinExistence type="predicted"/>
<protein>
    <submittedName>
        <fullName evidence="2">ECF transporter S component</fullName>
    </submittedName>
</protein>
<dbReference type="Gene3D" id="1.10.1760.20">
    <property type="match status" value="1"/>
</dbReference>
<feature type="transmembrane region" description="Helical" evidence="1">
    <location>
        <begin position="24"/>
        <end position="43"/>
    </location>
</feature>
<dbReference type="InterPro" id="IPR017196">
    <property type="entry name" value="ECF_substrate-spec_UCP037395"/>
</dbReference>
<feature type="transmembrane region" description="Helical" evidence="1">
    <location>
        <begin position="250"/>
        <end position="267"/>
    </location>
</feature>
<dbReference type="RefSeq" id="WP_345488766.1">
    <property type="nucleotide sequence ID" value="NZ_BAAAWU010000001.1"/>
</dbReference>
<sequence>MTPTRRAPTSARAPRPIRLGPRSVAALVLVSVVGLFAVGWPLFADAGSAVTDHAADAPWFFALLLPLLIAVVVATIADCGMDAKAVAMLGVLAAVGAALRPLGAGTAGLEPMFFLMVLSGRVLGPGFGFVLGAVTMFASALLTGGVGPWMPTQMLAMGWFSMGAGLLPGAGRDRGVGRAGGRGELWMLSAYGFVAAFAYGTVTNLYGWVTVGGMELGISFQPGAPAHENLVRFLAFVVATSLGWDLGRAVLTVVLTLTVGGPLLRALRRATRRANFEAQVTFEAPGKGLRGEAPHRTQVTYDTE</sequence>
<dbReference type="InterPro" id="IPR024529">
    <property type="entry name" value="ECF_trnsprt_substrate-spec"/>
</dbReference>
<feature type="transmembrane region" description="Helical" evidence="1">
    <location>
        <begin position="59"/>
        <end position="78"/>
    </location>
</feature>
<keyword evidence="1" id="KW-0812">Transmembrane</keyword>
<keyword evidence="1" id="KW-1133">Transmembrane helix</keyword>
<accession>A0ABV5QN92</accession>
<name>A0ABV5QN92_9ACTN</name>
<keyword evidence="1" id="KW-0472">Membrane</keyword>
<evidence type="ECO:0000313" key="3">
    <source>
        <dbReference type="Proteomes" id="UP001589716"/>
    </source>
</evidence>
<dbReference type="PIRSF" id="PIRSF037395">
    <property type="entry name" value="UCP037395_ABCper"/>
    <property type="match status" value="1"/>
</dbReference>
<keyword evidence="3" id="KW-1185">Reference proteome</keyword>
<feature type="transmembrane region" description="Helical" evidence="1">
    <location>
        <begin position="122"/>
        <end position="142"/>
    </location>
</feature>
<comment type="caution">
    <text evidence="2">The sequence shown here is derived from an EMBL/GenBank/DDBJ whole genome shotgun (WGS) entry which is preliminary data.</text>
</comment>
<evidence type="ECO:0000313" key="2">
    <source>
        <dbReference type="EMBL" id="MFB9554980.1"/>
    </source>
</evidence>
<dbReference type="Proteomes" id="UP001589716">
    <property type="component" value="Unassembled WGS sequence"/>
</dbReference>
<organism evidence="2 3">
    <name type="scientific">Streptomyces roseoviridis</name>
    <dbReference type="NCBI Taxonomy" id="67361"/>
    <lineage>
        <taxon>Bacteria</taxon>
        <taxon>Bacillati</taxon>
        <taxon>Actinomycetota</taxon>
        <taxon>Actinomycetes</taxon>
        <taxon>Kitasatosporales</taxon>
        <taxon>Streptomycetaceae</taxon>
        <taxon>Streptomyces</taxon>
    </lineage>
</organism>
<feature type="transmembrane region" description="Helical" evidence="1">
    <location>
        <begin position="190"/>
        <end position="209"/>
    </location>
</feature>
<gene>
    <name evidence="2" type="ORF">ACFFTP_12335</name>
</gene>
<dbReference type="EMBL" id="JBHMCT010000008">
    <property type="protein sequence ID" value="MFB9554980.1"/>
    <property type="molecule type" value="Genomic_DNA"/>
</dbReference>
<dbReference type="Pfam" id="PF12822">
    <property type="entry name" value="ECF_trnsprt"/>
    <property type="match status" value="1"/>
</dbReference>